<accession>A0A1Y2IDL3</accession>
<proteinExistence type="predicted"/>
<evidence type="ECO:0000256" key="1">
    <source>
        <dbReference type="SAM" id="MobiDB-lite"/>
    </source>
</evidence>
<protein>
    <submittedName>
        <fullName evidence="2">Uncharacterized protein</fullName>
    </submittedName>
</protein>
<organism evidence="2 3">
    <name type="scientific">Trametes coccinea (strain BRFM310)</name>
    <name type="common">Pycnoporus coccineus</name>
    <dbReference type="NCBI Taxonomy" id="1353009"/>
    <lineage>
        <taxon>Eukaryota</taxon>
        <taxon>Fungi</taxon>
        <taxon>Dikarya</taxon>
        <taxon>Basidiomycota</taxon>
        <taxon>Agaricomycotina</taxon>
        <taxon>Agaricomycetes</taxon>
        <taxon>Polyporales</taxon>
        <taxon>Polyporaceae</taxon>
        <taxon>Trametes</taxon>
    </lineage>
</organism>
<name>A0A1Y2IDL3_TRAC3</name>
<gene>
    <name evidence="2" type="ORF">PYCCODRAFT_971776</name>
</gene>
<dbReference type="AlphaFoldDB" id="A0A1Y2IDL3"/>
<feature type="region of interest" description="Disordered" evidence="1">
    <location>
        <begin position="1"/>
        <end position="49"/>
    </location>
</feature>
<keyword evidence="3" id="KW-1185">Reference proteome</keyword>
<feature type="compositionally biased region" description="Polar residues" evidence="1">
    <location>
        <begin position="1"/>
        <end position="13"/>
    </location>
</feature>
<dbReference type="EMBL" id="KZ084136">
    <property type="protein sequence ID" value="OSC98572.1"/>
    <property type="molecule type" value="Genomic_DNA"/>
</dbReference>
<reference evidence="2 3" key="1">
    <citation type="journal article" date="2015" name="Biotechnol. Biofuels">
        <title>Enhanced degradation of softwood versus hardwood by the white-rot fungus Pycnoporus coccineus.</title>
        <authorList>
            <person name="Couturier M."/>
            <person name="Navarro D."/>
            <person name="Chevret D."/>
            <person name="Henrissat B."/>
            <person name="Piumi F."/>
            <person name="Ruiz-Duenas F.J."/>
            <person name="Martinez A.T."/>
            <person name="Grigoriev I.V."/>
            <person name="Riley R."/>
            <person name="Lipzen A."/>
            <person name="Berrin J.G."/>
            <person name="Master E.R."/>
            <person name="Rosso M.N."/>
        </authorList>
    </citation>
    <scope>NUCLEOTIDE SEQUENCE [LARGE SCALE GENOMIC DNA]</scope>
    <source>
        <strain evidence="2 3">BRFM310</strain>
    </source>
</reference>
<sequence length="146" mass="15728">MHDENTPPSSCTSPLGARDSPREGDRRARKTTPRCTCTNPHPQREHGRSSCFAAQLVPPPAGSAALLTSHWAYRTAVPVCVICSASLLHRFRQVRCSWHGGSISGAERASALIGELLHSHRCTMRGDRCAPGLLPTSKLCKFVGAS</sequence>
<evidence type="ECO:0000313" key="3">
    <source>
        <dbReference type="Proteomes" id="UP000193067"/>
    </source>
</evidence>
<dbReference type="Proteomes" id="UP000193067">
    <property type="component" value="Unassembled WGS sequence"/>
</dbReference>
<evidence type="ECO:0000313" key="2">
    <source>
        <dbReference type="EMBL" id="OSC98572.1"/>
    </source>
</evidence>